<keyword evidence="2" id="KW-1185">Reference proteome</keyword>
<dbReference type="EMBL" id="JAKOGI010002041">
    <property type="protein sequence ID" value="KAJ8423162.1"/>
    <property type="molecule type" value="Genomic_DNA"/>
</dbReference>
<gene>
    <name evidence="1" type="ORF">Cgig2_026195</name>
</gene>
<dbReference type="Proteomes" id="UP001153076">
    <property type="component" value="Unassembled WGS sequence"/>
</dbReference>
<name>A0A9Q1GPP3_9CARY</name>
<evidence type="ECO:0000313" key="2">
    <source>
        <dbReference type="Proteomes" id="UP001153076"/>
    </source>
</evidence>
<organism evidence="1 2">
    <name type="scientific">Carnegiea gigantea</name>
    <dbReference type="NCBI Taxonomy" id="171969"/>
    <lineage>
        <taxon>Eukaryota</taxon>
        <taxon>Viridiplantae</taxon>
        <taxon>Streptophyta</taxon>
        <taxon>Embryophyta</taxon>
        <taxon>Tracheophyta</taxon>
        <taxon>Spermatophyta</taxon>
        <taxon>Magnoliopsida</taxon>
        <taxon>eudicotyledons</taxon>
        <taxon>Gunneridae</taxon>
        <taxon>Pentapetalae</taxon>
        <taxon>Caryophyllales</taxon>
        <taxon>Cactineae</taxon>
        <taxon>Cactaceae</taxon>
        <taxon>Cactoideae</taxon>
        <taxon>Echinocereeae</taxon>
        <taxon>Carnegiea</taxon>
    </lineage>
</organism>
<dbReference type="AlphaFoldDB" id="A0A9Q1GPP3"/>
<comment type="caution">
    <text evidence="1">The sequence shown here is derived from an EMBL/GenBank/DDBJ whole genome shotgun (WGS) entry which is preliminary data.</text>
</comment>
<evidence type="ECO:0000313" key="1">
    <source>
        <dbReference type="EMBL" id="KAJ8423162.1"/>
    </source>
</evidence>
<accession>A0A9Q1GPP3</accession>
<protein>
    <submittedName>
        <fullName evidence="1">Uncharacterized protein</fullName>
    </submittedName>
</protein>
<reference evidence="1" key="1">
    <citation type="submission" date="2022-04" db="EMBL/GenBank/DDBJ databases">
        <title>Carnegiea gigantea Genome sequencing and assembly v2.</title>
        <authorList>
            <person name="Copetti D."/>
            <person name="Sanderson M.J."/>
            <person name="Burquez A."/>
            <person name="Wojciechowski M.F."/>
        </authorList>
    </citation>
    <scope>NUCLEOTIDE SEQUENCE</scope>
    <source>
        <strain evidence="1">SGP5-SGP5p</strain>
        <tissue evidence="1">Aerial part</tissue>
    </source>
</reference>
<sequence length="170" mass="19254">MKQDESFPKHVDFINERDAVVKKRIKYEWSPMRHTHYVKCRKENKVRVGASAIAIIEAAKTDCVSVRIRIGLPEPKEGSIEGCNQGLNCPNKQEDAKIFLSNKQGDHANLTSTFTIGAGSFRPGNHIITLLIAWCLKWSLPRIGLISSNYMKYEAIEQHTRGQTNIFGKK</sequence>
<proteinExistence type="predicted"/>